<feature type="compositionally biased region" description="Basic and acidic residues" evidence="1">
    <location>
        <begin position="108"/>
        <end position="122"/>
    </location>
</feature>
<dbReference type="AlphaFoldDB" id="A0A8J8Y4L9"/>
<feature type="region of interest" description="Disordered" evidence="1">
    <location>
        <begin position="24"/>
        <end position="65"/>
    </location>
</feature>
<accession>A0A8J8Y4L9</accession>
<dbReference type="EMBL" id="CM000142">
    <property type="protein sequence ID" value="EEE62652.1"/>
    <property type="molecule type" value="Genomic_DNA"/>
</dbReference>
<feature type="compositionally biased region" description="Low complexity" evidence="1">
    <location>
        <begin position="24"/>
        <end position="41"/>
    </location>
</feature>
<feature type="compositionally biased region" description="Basic and acidic residues" evidence="1">
    <location>
        <begin position="43"/>
        <end position="55"/>
    </location>
</feature>
<gene>
    <name evidence="2" type="ORF">OsJ_17455</name>
</gene>
<evidence type="ECO:0000313" key="2">
    <source>
        <dbReference type="EMBL" id="EEE62652.1"/>
    </source>
</evidence>
<evidence type="ECO:0000256" key="1">
    <source>
        <dbReference type="SAM" id="MobiDB-lite"/>
    </source>
</evidence>
<reference evidence="2" key="2">
    <citation type="submission" date="2008-12" db="EMBL/GenBank/DDBJ databases">
        <title>Improved gene annotation of the rice (Oryza sativa) genomes.</title>
        <authorList>
            <person name="Wang J."/>
            <person name="Li R."/>
            <person name="Fan W."/>
            <person name="Huang Q."/>
            <person name="Zhang J."/>
            <person name="Zhou Y."/>
            <person name="Hu Y."/>
            <person name="Zi S."/>
            <person name="Li J."/>
            <person name="Ni P."/>
            <person name="Zheng H."/>
            <person name="Zhang Y."/>
            <person name="Zhao M."/>
            <person name="Hao Q."/>
            <person name="McDermott J."/>
            <person name="Samudrala R."/>
            <person name="Kristiansen K."/>
            <person name="Wong G.K.-S."/>
        </authorList>
    </citation>
    <scope>NUCLEOTIDE SEQUENCE</scope>
</reference>
<protein>
    <submittedName>
        <fullName evidence="2">Uncharacterized protein</fullName>
    </submittedName>
</protein>
<organism evidence="2">
    <name type="scientific">Oryza sativa subsp. japonica</name>
    <name type="common">Rice</name>
    <dbReference type="NCBI Taxonomy" id="39947"/>
    <lineage>
        <taxon>Eukaryota</taxon>
        <taxon>Viridiplantae</taxon>
        <taxon>Streptophyta</taxon>
        <taxon>Embryophyta</taxon>
        <taxon>Tracheophyta</taxon>
        <taxon>Spermatophyta</taxon>
        <taxon>Magnoliopsida</taxon>
        <taxon>Liliopsida</taxon>
        <taxon>Poales</taxon>
        <taxon>Poaceae</taxon>
        <taxon>BOP clade</taxon>
        <taxon>Oryzoideae</taxon>
        <taxon>Oryzeae</taxon>
        <taxon>Oryzinae</taxon>
        <taxon>Oryza</taxon>
        <taxon>Oryza sativa</taxon>
    </lineage>
</organism>
<feature type="compositionally biased region" description="Basic and acidic residues" evidence="1">
    <location>
        <begin position="130"/>
        <end position="150"/>
    </location>
</feature>
<reference evidence="2" key="1">
    <citation type="journal article" date="2005" name="PLoS Biol.">
        <title>The genomes of Oryza sativa: a history of duplications.</title>
        <authorList>
            <person name="Yu J."/>
            <person name="Wang J."/>
            <person name="Lin W."/>
            <person name="Li S."/>
            <person name="Li H."/>
            <person name="Zhou J."/>
            <person name="Ni P."/>
            <person name="Dong W."/>
            <person name="Hu S."/>
            <person name="Zeng C."/>
            <person name="Zhang J."/>
            <person name="Zhang Y."/>
            <person name="Li R."/>
            <person name="Xu Z."/>
            <person name="Li S."/>
            <person name="Li X."/>
            <person name="Zheng H."/>
            <person name="Cong L."/>
            <person name="Lin L."/>
            <person name="Yin J."/>
            <person name="Geng J."/>
            <person name="Li G."/>
            <person name="Shi J."/>
            <person name="Liu J."/>
            <person name="Lv H."/>
            <person name="Li J."/>
            <person name="Wang J."/>
            <person name="Deng Y."/>
            <person name="Ran L."/>
            <person name="Shi X."/>
            <person name="Wang X."/>
            <person name="Wu Q."/>
            <person name="Li C."/>
            <person name="Ren X."/>
            <person name="Wang J."/>
            <person name="Wang X."/>
            <person name="Li D."/>
            <person name="Liu D."/>
            <person name="Zhang X."/>
            <person name="Ji Z."/>
            <person name="Zhao W."/>
            <person name="Sun Y."/>
            <person name="Zhang Z."/>
            <person name="Bao J."/>
            <person name="Han Y."/>
            <person name="Dong L."/>
            <person name="Ji J."/>
            <person name="Chen P."/>
            <person name="Wu S."/>
            <person name="Liu J."/>
            <person name="Xiao Y."/>
            <person name="Bu D."/>
            <person name="Tan J."/>
            <person name="Yang L."/>
            <person name="Ye C."/>
            <person name="Zhang J."/>
            <person name="Xu J."/>
            <person name="Zhou Y."/>
            <person name="Yu Y."/>
            <person name="Zhang B."/>
            <person name="Zhuang S."/>
            <person name="Wei H."/>
            <person name="Liu B."/>
            <person name="Lei M."/>
            <person name="Yu H."/>
            <person name="Li Y."/>
            <person name="Xu H."/>
            <person name="Wei S."/>
            <person name="He X."/>
            <person name="Fang L."/>
            <person name="Zhang Z."/>
            <person name="Zhang Y."/>
            <person name="Huang X."/>
            <person name="Su Z."/>
            <person name="Tong W."/>
            <person name="Li J."/>
            <person name="Tong Z."/>
            <person name="Li S."/>
            <person name="Ye J."/>
            <person name="Wang L."/>
            <person name="Fang L."/>
            <person name="Lei T."/>
            <person name="Chen C."/>
            <person name="Chen H."/>
            <person name="Xu Z."/>
            <person name="Li H."/>
            <person name="Huang H."/>
            <person name="Zhang F."/>
            <person name="Xu H."/>
            <person name="Li N."/>
            <person name="Zhao C."/>
            <person name="Li S."/>
            <person name="Dong L."/>
            <person name="Huang Y."/>
            <person name="Li L."/>
            <person name="Xi Y."/>
            <person name="Qi Q."/>
            <person name="Li W."/>
            <person name="Zhang B."/>
            <person name="Hu W."/>
            <person name="Zhang Y."/>
            <person name="Tian X."/>
            <person name="Jiao Y."/>
            <person name="Liang X."/>
            <person name="Jin J."/>
            <person name="Gao L."/>
            <person name="Zheng W."/>
            <person name="Hao B."/>
            <person name="Liu S."/>
            <person name="Wang W."/>
            <person name="Yuan L."/>
            <person name="Cao M."/>
            <person name="McDermott J."/>
            <person name="Samudrala R."/>
            <person name="Wang J."/>
            <person name="Wong G.K."/>
            <person name="Yang H."/>
        </authorList>
    </citation>
    <scope>NUCLEOTIDE SEQUENCE [LARGE SCALE GENOMIC DNA]</scope>
</reference>
<proteinExistence type="predicted"/>
<sequence>MREERATEIRSSAPPPFHCRSARRLAAAAPPSSTASAPTRRGGSRESCRGGRERGAAPAMVGKGNCPGLDPVALLLLRLAPSPLRPAPSPLRPASSPLRPTLCPGAVAEKDAPSHRLPDPPRRGVVGRAVEGERGAGGGWEREGRWRRND</sequence>
<name>A0A8J8Y4L9_ORYSJ</name>
<dbReference type="Proteomes" id="UP000007752">
    <property type="component" value="Chromosome 5"/>
</dbReference>
<feature type="region of interest" description="Disordered" evidence="1">
    <location>
        <begin position="85"/>
        <end position="150"/>
    </location>
</feature>